<accession>A0A7T4E2P1</accession>
<feature type="compositionally biased region" description="Polar residues" evidence="1">
    <location>
        <begin position="1"/>
        <end position="17"/>
    </location>
</feature>
<protein>
    <submittedName>
        <fullName evidence="3">Uncharacterized protein</fullName>
    </submittedName>
</protein>
<organism evidence="3 4">
    <name type="scientific">Achromobacter deleyi</name>
    <dbReference type="NCBI Taxonomy" id="1353891"/>
    <lineage>
        <taxon>Bacteria</taxon>
        <taxon>Pseudomonadati</taxon>
        <taxon>Pseudomonadota</taxon>
        <taxon>Betaproteobacteria</taxon>
        <taxon>Burkholderiales</taxon>
        <taxon>Alcaligenaceae</taxon>
        <taxon>Achromobacter</taxon>
    </lineage>
</organism>
<keyword evidence="2" id="KW-0812">Transmembrane</keyword>
<dbReference type="Proteomes" id="UP000595231">
    <property type="component" value="Chromosome"/>
</dbReference>
<dbReference type="EMBL" id="CP065997">
    <property type="protein sequence ID" value="QQB33259.1"/>
    <property type="molecule type" value="Genomic_DNA"/>
</dbReference>
<feature type="compositionally biased region" description="Low complexity" evidence="1">
    <location>
        <begin position="185"/>
        <end position="205"/>
    </location>
</feature>
<sequence length="296" mass="29966">MLAGRSSSADEQQSSRILATLEGRVPEAEAKHLPPRQRSKTPLLVLLALFLGCVGAGLWAVYDTAELPVVVARMEPDARPAGNTAAAGAATAAGAAPANAQGNAAAVAQARMPAGAEAPPSSAAAIIDDHPLAQLTQSADQGEPANPLAALAVTAAAPKPDAAPRAAQPKAPGPTTQRAERSREATVVAAATPGAPASTSKTAPARGKATPRNDSDAALLATLMAYGLPPASPPGTKVYKTDGIFVRELPGSSLATRLGECRKLGFLESEQCRLRVCAGHWGTAPECPNAQSHVEP</sequence>
<feature type="transmembrane region" description="Helical" evidence="2">
    <location>
        <begin position="43"/>
        <end position="62"/>
    </location>
</feature>
<evidence type="ECO:0000313" key="4">
    <source>
        <dbReference type="Proteomes" id="UP000595231"/>
    </source>
</evidence>
<dbReference type="PRINTS" id="PR00833">
    <property type="entry name" value="POAALLERGEN"/>
</dbReference>
<keyword evidence="2" id="KW-1133">Transmembrane helix</keyword>
<feature type="compositionally biased region" description="Low complexity" evidence="1">
    <location>
        <begin position="157"/>
        <end position="174"/>
    </location>
</feature>
<keyword evidence="2" id="KW-0472">Membrane</keyword>
<dbReference type="AlphaFoldDB" id="A0A7T4E2P1"/>
<evidence type="ECO:0000256" key="2">
    <source>
        <dbReference type="SAM" id="Phobius"/>
    </source>
</evidence>
<name>A0A7T4E2P1_9BURK</name>
<feature type="region of interest" description="Disordered" evidence="1">
    <location>
        <begin position="157"/>
        <end position="212"/>
    </location>
</feature>
<dbReference type="RefSeq" id="WP_198483676.1">
    <property type="nucleotide sequence ID" value="NZ_CP065997.1"/>
</dbReference>
<evidence type="ECO:0000313" key="3">
    <source>
        <dbReference type="EMBL" id="QQB33259.1"/>
    </source>
</evidence>
<proteinExistence type="predicted"/>
<feature type="region of interest" description="Disordered" evidence="1">
    <location>
        <begin position="1"/>
        <end position="23"/>
    </location>
</feature>
<evidence type="ECO:0000256" key="1">
    <source>
        <dbReference type="SAM" id="MobiDB-lite"/>
    </source>
</evidence>
<reference evidence="3 4" key="1">
    <citation type="submission" date="2020-12" db="EMBL/GenBank/DDBJ databases">
        <title>FDA dAtabase for Regulatory Grade micrObial Sequences (FDA-ARGOS): Supporting development and validation of Infectious Disease Dx tests.</title>
        <authorList>
            <person name="Sproer C."/>
            <person name="Gronow S."/>
            <person name="Severitt S."/>
            <person name="Schroder I."/>
            <person name="Tallon L."/>
            <person name="Sadzewicz L."/>
            <person name="Zhao X."/>
            <person name="Boylan J."/>
            <person name="Ott S."/>
            <person name="Bowen H."/>
            <person name="Vavikolanu K."/>
            <person name="Mehta A."/>
            <person name="Aluvathingal J."/>
            <person name="Nadendla S."/>
            <person name="Lowell S."/>
            <person name="Myers T."/>
            <person name="Yan Y."/>
            <person name="Sichtig H."/>
        </authorList>
    </citation>
    <scope>NUCLEOTIDE SEQUENCE [LARGE SCALE GENOMIC DNA]</scope>
    <source>
        <strain evidence="3 4">FDAARGOS_1050</strain>
    </source>
</reference>
<gene>
    <name evidence="3" type="ORF">I6I07_21790</name>
</gene>